<evidence type="ECO:0000256" key="4">
    <source>
        <dbReference type="ARBA" id="ARBA00022801"/>
    </source>
</evidence>
<dbReference type="PROSITE" id="PS00503">
    <property type="entry name" value="PECTINESTERASE_2"/>
    <property type="match status" value="1"/>
</dbReference>
<gene>
    <name evidence="9" type="ORF">KI387_010877</name>
</gene>
<dbReference type="InterPro" id="IPR035513">
    <property type="entry name" value="Invertase/methylesterase_inhib"/>
</dbReference>
<dbReference type="OMA" id="ERHENDE"/>
<feature type="non-terminal residue" evidence="9">
    <location>
        <position position="491"/>
    </location>
</feature>
<comment type="pathway">
    <text evidence="1 7">Glycan metabolism; pectin degradation; 2-dehydro-3-deoxy-D-gluconate from pectin: step 1/5.</text>
</comment>
<dbReference type="InterPro" id="IPR033131">
    <property type="entry name" value="Pectinesterase_Asp_AS"/>
</dbReference>
<evidence type="ECO:0000256" key="6">
    <source>
        <dbReference type="PROSITE-ProRule" id="PRU10040"/>
    </source>
</evidence>
<comment type="catalytic activity">
    <reaction evidence="7">
        <text>[(1-&gt;4)-alpha-D-galacturonosyl methyl ester](n) + n H2O = [(1-&gt;4)-alpha-D-galacturonosyl](n) + n methanol + n H(+)</text>
        <dbReference type="Rhea" id="RHEA:22380"/>
        <dbReference type="Rhea" id="RHEA-COMP:14570"/>
        <dbReference type="Rhea" id="RHEA-COMP:14573"/>
        <dbReference type="ChEBI" id="CHEBI:15377"/>
        <dbReference type="ChEBI" id="CHEBI:15378"/>
        <dbReference type="ChEBI" id="CHEBI:17790"/>
        <dbReference type="ChEBI" id="CHEBI:140522"/>
        <dbReference type="ChEBI" id="CHEBI:140523"/>
        <dbReference type="EC" id="3.1.1.11"/>
    </reaction>
</comment>
<keyword evidence="5 7" id="KW-0063">Aspartyl esterase</keyword>
<dbReference type="GO" id="GO:0042545">
    <property type="term" value="P:cell wall modification"/>
    <property type="evidence" value="ECO:0007669"/>
    <property type="project" value="UniProtKB-UniRule"/>
</dbReference>
<comment type="similarity">
    <text evidence="2">In the N-terminal section; belongs to the PMEI family.</text>
</comment>
<evidence type="ECO:0000256" key="7">
    <source>
        <dbReference type="RuleBase" id="RU000589"/>
    </source>
</evidence>
<dbReference type="InterPro" id="IPR006501">
    <property type="entry name" value="Pectinesterase_inhib_dom"/>
</dbReference>
<feature type="domain" description="Pectinesterase inhibitor" evidence="8">
    <location>
        <begin position="4"/>
        <end position="158"/>
    </location>
</feature>
<dbReference type="Gene3D" id="2.160.20.10">
    <property type="entry name" value="Single-stranded right-handed beta-helix, Pectin lyase-like"/>
    <property type="match status" value="1"/>
</dbReference>
<evidence type="ECO:0000256" key="2">
    <source>
        <dbReference type="ARBA" id="ARBA00006027"/>
    </source>
</evidence>
<dbReference type="GO" id="GO:0030599">
    <property type="term" value="F:pectinesterase activity"/>
    <property type="evidence" value="ECO:0007669"/>
    <property type="project" value="UniProtKB-UniRule"/>
</dbReference>
<keyword evidence="4 7" id="KW-0378">Hydrolase</keyword>
<dbReference type="GO" id="GO:0045490">
    <property type="term" value="P:pectin catabolic process"/>
    <property type="evidence" value="ECO:0007669"/>
    <property type="project" value="UniProtKB-UniRule"/>
</dbReference>
<dbReference type="EMBL" id="JAHRHJ020000008">
    <property type="protein sequence ID" value="KAH9306473.1"/>
    <property type="molecule type" value="Genomic_DNA"/>
</dbReference>
<evidence type="ECO:0000256" key="5">
    <source>
        <dbReference type="ARBA" id="ARBA00023085"/>
    </source>
</evidence>
<dbReference type="Pfam" id="PF01095">
    <property type="entry name" value="Pectinesterase"/>
    <property type="match status" value="1"/>
</dbReference>
<feature type="active site" evidence="6">
    <location>
        <position position="366"/>
    </location>
</feature>
<dbReference type="SUPFAM" id="SSF51126">
    <property type="entry name" value="Pectin lyase-like"/>
    <property type="match status" value="1"/>
</dbReference>
<dbReference type="NCBIfam" id="TIGR01614">
    <property type="entry name" value="PME_inhib"/>
    <property type="match status" value="1"/>
</dbReference>
<dbReference type="EC" id="3.1.1.11" evidence="7"/>
<dbReference type="CDD" id="cd15798">
    <property type="entry name" value="PMEI-like_3"/>
    <property type="match status" value="1"/>
</dbReference>
<dbReference type="PANTHER" id="PTHR31707">
    <property type="entry name" value="PECTINESTERASE"/>
    <property type="match status" value="1"/>
</dbReference>
<dbReference type="Pfam" id="PF04043">
    <property type="entry name" value="PMEI"/>
    <property type="match status" value="1"/>
</dbReference>
<protein>
    <recommendedName>
        <fullName evidence="7">Pectinesterase</fullName>
        <ecNumber evidence="7">3.1.1.11</ecNumber>
    </recommendedName>
</protein>
<evidence type="ECO:0000256" key="1">
    <source>
        <dbReference type="ARBA" id="ARBA00005184"/>
    </source>
</evidence>
<dbReference type="Proteomes" id="UP000824469">
    <property type="component" value="Unassembled WGS sequence"/>
</dbReference>
<dbReference type="InterPro" id="IPR000070">
    <property type="entry name" value="Pectinesterase_cat"/>
</dbReference>
<evidence type="ECO:0000259" key="8">
    <source>
        <dbReference type="SMART" id="SM00856"/>
    </source>
</evidence>
<sequence>SDRLPQSALGSACNATLYPKFCVSTMASFQDSWRGGSKDLGRISLKLSIIEARKVSHFISRLRRLSFTRRQVGALQDCMQLFDLTLADLEKSLVNVSDSNTNYLAWRQTFDVQTWLSAAITNQATCLEGFRQASGGGQLPFGGDFRNVSRLLSNSLALVKNISVVGKHHKRHLLSDLPQERHENDEEGFPSWLPAADRRRLLEEDDDGDNGILADNVVVVAKDGSGNYTTIGEAVRAAPNNSLDRYVIYITEGVYEEYIEVGSYKTNIMMIGDGINATVITGNRSVVDGWTTFRSATVAVVGEGFLARDITFENSAGAEKHQAVALRVGSDLSAFYRCSFKGYQDTLYVHSFRQFYKECDIYGTVDFIFGNAAAVFQTCNLLARKPLDNQKNIFTAQGRSDPNQNTGISIQNCTVTAAPDLAAVKSSFPTYLGRPWREYSRTVYIKSFIDDVVQARGWLEWSGDFALSTLYYGEYMNWGAGASTAARVQWP</sequence>
<feature type="non-terminal residue" evidence="9">
    <location>
        <position position="1"/>
    </location>
</feature>
<organism evidence="9 10">
    <name type="scientific">Taxus chinensis</name>
    <name type="common">Chinese yew</name>
    <name type="synonym">Taxus wallichiana var. chinensis</name>
    <dbReference type="NCBI Taxonomy" id="29808"/>
    <lineage>
        <taxon>Eukaryota</taxon>
        <taxon>Viridiplantae</taxon>
        <taxon>Streptophyta</taxon>
        <taxon>Embryophyta</taxon>
        <taxon>Tracheophyta</taxon>
        <taxon>Spermatophyta</taxon>
        <taxon>Pinopsida</taxon>
        <taxon>Pinidae</taxon>
        <taxon>Conifers II</taxon>
        <taxon>Cupressales</taxon>
        <taxon>Taxaceae</taxon>
        <taxon>Taxus</taxon>
    </lineage>
</organism>
<comment type="caution">
    <text evidence="9">The sequence shown here is derived from an EMBL/GenBank/DDBJ whole genome shotgun (WGS) entry which is preliminary data.</text>
</comment>
<accession>A0AA38FNJ0</accession>
<evidence type="ECO:0000313" key="9">
    <source>
        <dbReference type="EMBL" id="KAH9306473.1"/>
    </source>
</evidence>
<comment type="similarity">
    <text evidence="3">In the C-terminal section; belongs to the pectinesterase family.</text>
</comment>
<dbReference type="SUPFAM" id="SSF101148">
    <property type="entry name" value="Plant invertase/pectin methylesterase inhibitor"/>
    <property type="match status" value="1"/>
</dbReference>
<proteinExistence type="inferred from homology"/>
<keyword evidence="10" id="KW-1185">Reference proteome</keyword>
<dbReference type="AlphaFoldDB" id="A0AA38FNJ0"/>
<evidence type="ECO:0000256" key="3">
    <source>
        <dbReference type="ARBA" id="ARBA00007786"/>
    </source>
</evidence>
<reference evidence="9 10" key="1">
    <citation type="journal article" date="2021" name="Nat. Plants">
        <title>The Taxus genome provides insights into paclitaxel biosynthesis.</title>
        <authorList>
            <person name="Xiong X."/>
            <person name="Gou J."/>
            <person name="Liao Q."/>
            <person name="Li Y."/>
            <person name="Zhou Q."/>
            <person name="Bi G."/>
            <person name="Li C."/>
            <person name="Du R."/>
            <person name="Wang X."/>
            <person name="Sun T."/>
            <person name="Guo L."/>
            <person name="Liang H."/>
            <person name="Lu P."/>
            <person name="Wu Y."/>
            <person name="Zhang Z."/>
            <person name="Ro D.K."/>
            <person name="Shang Y."/>
            <person name="Huang S."/>
            <person name="Yan J."/>
        </authorList>
    </citation>
    <scope>NUCLEOTIDE SEQUENCE [LARGE SCALE GENOMIC DNA]</scope>
    <source>
        <strain evidence="9">Ta-2019</strain>
    </source>
</reference>
<evidence type="ECO:0000313" key="10">
    <source>
        <dbReference type="Proteomes" id="UP000824469"/>
    </source>
</evidence>
<dbReference type="Gene3D" id="1.20.140.40">
    <property type="entry name" value="Invertase/pectin methylesterase inhibitor family protein"/>
    <property type="match status" value="1"/>
</dbReference>
<dbReference type="FunFam" id="2.160.20.10:FF:000001">
    <property type="entry name" value="Pectinesterase"/>
    <property type="match status" value="1"/>
</dbReference>
<dbReference type="GO" id="GO:0004857">
    <property type="term" value="F:enzyme inhibitor activity"/>
    <property type="evidence" value="ECO:0007669"/>
    <property type="project" value="InterPro"/>
</dbReference>
<name>A0AA38FNJ0_TAXCH</name>
<dbReference type="InterPro" id="IPR012334">
    <property type="entry name" value="Pectin_lyas_fold"/>
</dbReference>
<dbReference type="SMART" id="SM00856">
    <property type="entry name" value="PMEI"/>
    <property type="match status" value="1"/>
</dbReference>
<dbReference type="InterPro" id="IPR011050">
    <property type="entry name" value="Pectin_lyase_fold/virulence"/>
</dbReference>